<dbReference type="Gene3D" id="3.40.630.30">
    <property type="match status" value="1"/>
</dbReference>
<dbReference type="RefSeq" id="WP_392395402.1">
    <property type="nucleotide sequence ID" value="NZ_JAURTK010000010.1"/>
</dbReference>
<gene>
    <name evidence="2" type="ORF">J2793_005993</name>
</gene>
<dbReference type="GO" id="GO:0016747">
    <property type="term" value="F:acyltransferase activity, transferring groups other than amino-acyl groups"/>
    <property type="evidence" value="ECO:0007669"/>
    <property type="project" value="InterPro"/>
</dbReference>
<organism evidence="2 3">
    <name type="scientific">Paraburkholderia caledonica</name>
    <dbReference type="NCBI Taxonomy" id="134536"/>
    <lineage>
        <taxon>Bacteria</taxon>
        <taxon>Pseudomonadati</taxon>
        <taxon>Pseudomonadota</taxon>
        <taxon>Betaproteobacteria</taxon>
        <taxon>Burkholderiales</taxon>
        <taxon>Burkholderiaceae</taxon>
        <taxon>Paraburkholderia</taxon>
    </lineage>
</organism>
<sequence>MKRSEILESNDQYVSMWKVLAGDRKGADLRDKAGLSVCWADSPFPFWNALFINENISDRDLLPVRLRMSRTYMLAKQHSGLVYVCEDLLSGAAREELDAIAASENLIFALDITGMAGDILPVEAGLPHPVLDFARVDSETALQAYADINSEGYGFPLEAGRAGLAGSTFWKKTAFAYIGYLNGQPVSTAAAIVNDGAIYLALVATRPDAQRNGFGEATVRYALNAAYHATAIRRTILHATDAGLPVYTRVGYHRTTVFKTYRPA</sequence>
<name>A0AB73IKG8_9BURK</name>
<evidence type="ECO:0000259" key="1">
    <source>
        <dbReference type="PROSITE" id="PS51186"/>
    </source>
</evidence>
<proteinExistence type="predicted"/>
<protein>
    <submittedName>
        <fullName evidence="2">GNAT superfamily N-acetyltransferase</fullName>
    </submittedName>
</protein>
<comment type="caution">
    <text evidence="2">The sequence shown here is derived from an EMBL/GenBank/DDBJ whole genome shotgun (WGS) entry which is preliminary data.</text>
</comment>
<dbReference type="SUPFAM" id="SSF55729">
    <property type="entry name" value="Acyl-CoA N-acyltransferases (Nat)"/>
    <property type="match status" value="1"/>
</dbReference>
<dbReference type="Proteomes" id="UP001229486">
    <property type="component" value="Unassembled WGS sequence"/>
</dbReference>
<dbReference type="PROSITE" id="PS51186">
    <property type="entry name" value="GNAT"/>
    <property type="match status" value="1"/>
</dbReference>
<evidence type="ECO:0000313" key="2">
    <source>
        <dbReference type="EMBL" id="MDP9650520.1"/>
    </source>
</evidence>
<dbReference type="InterPro" id="IPR000182">
    <property type="entry name" value="GNAT_dom"/>
</dbReference>
<dbReference type="Pfam" id="PF13673">
    <property type="entry name" value="Acetyltransf_10"/>
    <property type="match status" value="1"/>
</dbReference>
<dbReference type="AlphaFoldDB" id="A0AB73IKG8"/>
<accession>A0AB73IKG8</accession>
<feature type="domain" description="N-acetyltransferase" evidence="1">
    <location>
        <begin position="131"/>
        <end position="264"/>
    </location>
</feature>
<reference evidence="2" key="1">
    <citation type="submission" date="2023-07" db="EMBL/GenBank/DDBJ databases">
        <title>Sorghum-associated microbial communities from plants grown in Nebraska, USA.</title>
        <authorList>
            <person name="Schachtman D."/>
        </authorList>
    </citation>
    <scope>NUCLEOTIDE SEQUENCE</scope>
    <source>
        <strain evidence="2">DS1061</strain>
    </source>
</reference>
<dbReference type="EMBL" id="JAURTK010000010">
    <property type="protein sequence ID" value="MDP9650520.1"/>
    <property type="molecule type" value="Genomic_DNA"/>
</dbReference>
<dbReference type="InterPro" id="IPR016181">
    <property type="entry name" value="Acyl_CoA_acyltransferase"/>
</dbReference>
<evidence type="ECO:0000313" key="3">
    <source>
        <dbReference type="Proteomes" id="UP001229486"/>
    </source>
</evidence>